<dbReference type="InterPro" id="IPR025202">
    <property type="entry name" value="PLD-like_dom"/>
</dbReference>
<dbReference type="RefSeq" id="XP_033589336.1">
    <property type="nucleotide sequence ID" value="XM_033732063.1"/>
</dbReference>
<dbReference type="PROSITE" id="PS50035">
    <property type="entry name" value="PLD"/>
    <property type="match status" value="2"/>
</dbReference>
<proteinExistence type="predicted"/>
<organism evidence="2 3">
    <name type="scientific">Neohortaea acidophila</name>
    <dbReference type="NCBI Taxonomy" id="245834"/>
    <lineage>
        <taxon>Eukaryota</taxon>
        <taxon>Fungi</taxon>
        <taxon>Dikarya</taxon>
        <taxon>Ascomycota</taxon>
        <taxon>Pezizomycotina</taxon>
        <taxon>Dothideomycetes</taxon>
        <taxon>Dothideomycetidae</taxon>
        <taxon>Mycosphaerellales</taxon>
        <taxon>Teratosphaeriaceae</taxon>
        <taxon>Neohortaea</taxon>
    </lineage>
</organism>
<dbReference type="SUPFAM" id="SSF56024">
    <property type="entry name" value="Phospholipase D/nuclease"/>
    <property type="match status" value="2"/>
</dbReference>
<feature type="domain" description="PLD phosphodiesterase" evidence="1">
    <location>
        <begin position="153"/>
        <end position="180"/>
    </location>
</feature>
<dbReference type="OrthoDB" id="2958217at2759"/>
<evidence type="ECO:0000313" key="2">
    <source>
        <dbReference type="EMBL" id="KAF2482766.1"/>
    </source>
</evidence>
<dbReference type="Pfam" id="PF13091">
    <property type="entry name" value="PLDc_2"/>
    <property type="match status" value="1"/>
</dbReference>
<dbReference type="AlphaFoldDB" id="A0A6A6PSK5"/>
<sequence>MTMSGPALAKPWLASVSPREQRAANSPQPITTASIKNLTLGTGHSIYANSILPAISAAHSEIIIVTCFWARSGTLDALNETLLALSRKGQTQQKKIRVRICFSSSSLFQKLFHTTSLSGRTYAPSECNRKLGLPRPEDLKGLDLEIKSIFVLPFSVMHPKFVIVDRATVLLPSCNVSWENWFEGCLELRGEIVDHFVNFWKGFWASDGDRNLKFTSGRAGDSTERRPVAGEITSVFLLSPHHRNPQFALPWNSCPRPPQTPLNTFLLAAFADAKRSIYIQTPNLTSPPVLSALLAALKRGVTVAVVTSERLMILEQLLTAGTTTKRCVKKLVKRHARLMQRRDADSSDVESGLIASPGMLSVQFYSADPRAVDAATEPVQSHIKVTITDEEVVIFGSGNMDRASWYTSQELGVAFFSPDLAAKMRSELDQLLSHRTRTMYTPARR</sequence>
<reference evidence="2" key="1">
    <citation type="journal article" date="2020" name="Stud. Mycol.">
        <title>101 Dothideomycetes genomes: a test case for predicting lifestyles and emergence of pathogens.</title>
        <authorList>
            <person name="Haridas S."/>
            <person name="Albert R."/>
            <person name="Binder M."/>
            <person name="Bloem J."/>
            <person name="Labutti K."/>
            <person name="Salamov A."/>
            <person name="Andreopoulos B."/>
            <person name="Baker S."/>
            <person name="Barry K."/>
            <person name="Bills G."/>
            <person name="Bluhm B."/>
            <person name="Cannon C."/>
            <person name="Castanera R."/>
            <person name="Culley D."/>
            <person name="Daum C."/>
            <person name="Ezra D."/>
            <person name="Gonzalez J."/>
            <person name="Henrissat B."/>
            <person name="Kuo A."/>
            <person name="Liang C."/>
            <person name="Lipzen A."/>
            <person name="Lutzoni F."/>
            <person name="Magnuson J."/>
            <person name="Mondo S."/>
            <person name="Nolan M."/>
            <person name="Ohm R."/>
            <person name="Pangilinan J."/>
            <person name="Park H.-J."/>
            <person name="Ramirez L."/>
            <person name="Alfaro M."/>
            <person name="Sun H."/>
            <person name="Tritt A."/>
            <person name="Yoshinaga Y."/>
            <person name="Zwiers L.-H."/>
            <person name="Turgeon B."/>
            <person name="Goodwin S."/>
            <person name="Spatafora J."/>
            <person name="Crous P."/>
            <person name="Grigoriev I."/>
        </authorList>
    </citation>
    <scope>NUCLEOTIDE SEQUENCE</scope>
    <source>
        <strain evidence="2">CBS 113389</strain>
    </source>
</reference>
<dbReference type="Gene3D" id="3.30.870.10">
    <property type="entry name" value="Endonuclease Chain A"/>
    <property type="match status" value="2"/>
</dbReference>
<feature type="domain" description="PLD phosphodiesterase" evidence="1">
    <location>
        <begin position="382"/>
        <end position="404"/>
    </location>
</feature>
<dbReference type="GO" id="GO:0032049">
    <property type="term" value="P:cardiolipin biosynthetic process"/>
    <property type="evidence" value="ECO:0007669"/>
    <property type="project" value="UniProtKB-ARBA"/>
</dbReference>
<evidence type="ECO:0000313" key="3">
    <source>
        <dbReference type="Proteomes" id="UP000799767"/>
    </source>
</evidence>
<gene>
    <name evidence="2" type="ORF">BDY17DRAFT_281907</name>
</gene>
<dbReference type="GeneID" id="54473065"/>
<evidence type="ECO:0000259" key="1">
    <source>
        <dbReference type="PROSITE" id="PS50035"/>
    </source>
</evidence>
<dbReference type="GO" id="GO:0030572">
    <property type="term" value="F:phosphatidyltransferase activity"/>
    <property type="evidence" value="ECO:0007669"/>
    <property type="project" value="UniProtKB-ARBA"/>
</dbReference>
<accession>A0A6A6PSK5</accession>
<name>A0A6A6PSK5_9PEZI</name>
<keyword evidence="3" id="KW-1185">Reference proteome</keyword>
<dbReference type="PANTHER" id="PTHR21248">
    <property type="entry name" value="CARDIOLIPIN SYNTHASE"/>
    <property type="match status" value="1"/>
</dbReference>
<protein>
    <recommendedName>
        <fullName evidence="1">PLD phosphodiesterase domain-containing protein</fullName>
    </recommendedName>
</protein>
<dbReference type="EMBL" id="MU001636">
    <property type="protein sequence ID" value="KAF2482766.1"/>
    <property type="molecule type" value="Genomic_DNA"/>
</dbReference>
<dbReference type="Proteomes" id="UP000799767">
    <property type="component" value="Unassembled WGS sequence"/>
</dbReference>
<dbReference type="InterPro" id="IPR001736">
    <property type="entry name" value="PLipase_D/transphosphatidylase"/>
</dbReference>
<dbReference type="PANTHER" id="PTHR21248:SF11">
    <property type="entry name" value="PLD PHOSPHODIESTERASE DOMAIN-CONTAINING PROTEIN"/>
    <property type="match status" value="1"/>
</dbReference>
<dbReference type="CDD" id="cd00138">
    <property type="entry name" value="PLDc_SF"/>
    <property type="match status" value="1"/>
</dbReference>